<sequence length="310" mass="34242">MDLSQQSPAEDDHNYHVIQGNLTGSSALRKRPNDIDGNSPESSLTPAKVPAGANDAMDQGFTEGDLEGFILVEHRRQRTSGVPVLLTPADKTHRLQQQNPLILSTQVNTAAGGPIIRHRFTARGGLLVEVADATSVNKLLQVRCLGDIPIQVTIPSAYLQNYGLIKAVPTWYTDAELREYLQPEGVIAARRLYRRRGKPGDAASPSDRVVLTFRPNTERPTKDDPPPLSSFPPLDVLQESSTTTAPQQQVEQRTPRKAKPKHTPPNNKQGDLQRHQELLRHLHLNATSSLTRTQIPMLGPQGSHYSQRLD</sequence>
<organism evidence="1 2">
    <name type="scientific">Ixodes persulcatus</name>
    <name type="common">Taiga tick</name>
    <dbReference type="NCBI Taxonomy" id="34615"/>
    <lineage>
        <taxon>Eukaryota</taxon>
        <taxon>Metazoa</taxon>
        <taxon>Ecdysozoa</taxon>
        <taxon>Arthropoda</taxon>
        <taxon>Chelicerata</taxon>
        <taxon>Arachnida</taxon>
        <taxon>Acari</taxon>
        <taxon>Parasitiformes</taxon>
        <taxon>Ixodida</taxon>
        <taxon>Ixodoidea</taxon>
        <taxon>Ixodidae</taxon>
        <taxon>Ixodinae</taxon>
        <taxon>Ixodes</taxon>
    </lineage>
</organism>
<protein>
    <submittedName>
        <fullName evidence="1">Uncharacterized protein</fullName>
    </submittedName>
</protein>
<dbReference type="EMBL" id="JABSTQ010011227">
    <property type="protein sequence ID" value="KAG0413866.1"/>
    <property type="molecule type" value="Genomic_DNA"/>
</dbReference>
<gene>
    <name evidence="1" type="ORF">HPB47_008977</name>
</gene>
<evidence type="ECO:0000313" key="1">
    <source>
        <dbReference type="EMBL" id="KAG0413866.1"/>
    </source>
</evidence>
<proteinExistence type="predicted"/>
<keyword evidence="2" id="KW-1185">Reference proteome</keyword>
<dbReference type="Proteomes" id="UP000805193">
    <property type="component" value="Unassembled WGS sequence"/>
</dbReference>
<name>A0AC60P3I0_IXOPE</name>
<accession>A0AC60P3I0</accession>
<reference evidence="1 2" key="1">
    <citation type="journal article" date="2020" name="Cell">
        <title>Large-Scale Comparative Analyses of Tick Genomes Elucidate Their Genetic Diversity and Vector Capacities.</title>
        <authorList>
            <consortium name="Tick Genome and Microbiome Consortium (TIGMIC)"/>
            <person name="Jia N."/>
            <person name="Wang J."/>
            <person name="Shi W."/>
            <person name="Du L."/>
            <person name="Sun Y."/>
            <person name="Zhan W."/>
            <person name="Jiang J.F."/>
            <person name="Wang Q."/>
            <person name="Zhang B."/>
            <person name="Ji P."/>
            <person name="Bell-Sakyi L."/>
            <person name="Cui X.M."/>
            <person name="Yuan T.T."/>
            <person name="Jiang B.G."/>
            <person name="Yang W.F."/>
            <person name="Lam T.T."/>
            <person name="Chang Q.C."/>
            <person name="Ding S.J."/>
            <person name="Wang X.J."/>
            <person name="Zhu J.G."/>
            <person name="Ruan X.D."/>
            <person name="Zhao L."/>
            <person name="Wei J.T."/>
            <person name="Ye R.Z."/>
            <person name="Que T.C."/>
            <person name="Du C.H."/>
            <person name="Zhou Y.H."/>
            <person name="Cheng J.X."/>
            <person name="Dai P.F."/>
            <person name="Guo W.B."/>
            <person name="Han X.H."/>
            <person name="Huang E.J."/>
            <person name="Li L.F."/>
            <person name="Wei W."/>
            <person name="Gao Y.C."/>
            <person name="Liu J.Z."/>
            <person name="Shao H.Z."/>
            <person name="Wang X."/>
            <person name="Wang C.C."/>
            <person name="Yang T.C."/>
            <person name="Huo Q.B."/>
            <person name="Li W."/>
            <person name="Chen H.Y."/>
            <person name="Chen S.E."/>
            <person name="Zhou L.G."/>
            <person name="Ni X.B."/>
            <person name="Tian J.H."/>
            <person name="Sheng Y."/>
            <person name="Liu T."/>
            <person name="Pan Y.S."/>
            <person name="Xia L.Y."/>
            <person name="Li J."/>
            <person name="Zhao F."/>
            <person name="Cao W.C."/>
        </authorList>
    </citation>
    <scope>NUCLEOTIDE SEQUENCE [LARGE SCALE GENOMIC DNA]</scope>
    <source>
        <strain evidence="1">Iper-2018</strain>
    </source>
</reference>
<comment type="caution">
    <text evidence="1">The sequence shown here is derived from an EMBL/GenBank/DDBJ whole genome shotgun (WGS) entry which is preliminary data.</text>
</comment>
<evidence type="ECO:0000313" key="2">
    <source>
        <dbReference type="Proteomes" id="UP000805193"/>
    </source>
</evidence>